<dbReference type="GO" id="GO:0046872">
    <property type="term" value="F:metal ion binding"/>
    <property type="evidence" value="ECO:0007669"/>
    <property type="project" value="InterPro"/>
</dbReference>
<dbReference type="InterPro" id="IPR003735">
    <property type="entry name" value="Metal_Tscrpt_repr"/>
</dbReference>
<gene>
    <name evidence="1" type="ORF">FWJ32_01680</name>
</gene>
<dbReference type="InterPro" id="IPR038390">
    <property type="entry name" value="Metal_Tscrpt_repr_sf"/>
</dbReference>
<evidence type="ECO:0000313" key="2">
    <source>
        <dbReference type="Proteomes" id="UP000322976"/>
    </source>
</evidence>
<dbReference type="CDD" id="cd10148">
    <property type="entry name" value="CsoR-like_DUF156"/>
    <property type="match status" value="1"/>
</dbReference>
<dbReference type="PANTHER" id="PTHR33677">
    <property type="entry name" value="TRANSCRIPTIONAL REPRESSOR FRMR-RELATED"/>
    <property type="match status" value="1"/>
</dbReference>
<organism evidence="1 2">
    <name type="scientific">Calorimonas adulescens</name>
    <dbReference type="NCBI Taxonomy" id="2606906"/>
    <lineage>
        <taxon>Bacteria</taxon>
        <taxon>Bacillati</taxon>
        <taxon>Bacillota</taxon>
        <taxon>Clostridia</taxon>
        <taxon>Thermoanaerobacterales</taxon>
        <taxon>Thermoanaerobacteraceae</taxon>
        <taxon>Calorimonas</taxon>
    </lineage>
</organism>
<comment type="caution">
    <text evidence="1">The sequence shown here is derived from an EMBL/GenBank/DDBJ whole genome shotgun (WGS) entry which is preliminary data.</text>
</comment>
<reference evidence="1 2" key="1">
    <citation type="submission" date="2019-08" db="EMBL/GenBank/DDBJ databases">
        <title>Calorimonas adulescens gen. nov., sp. nov., an anaerobic thermophilic bacterium from Sakhalin hot spring.</title>
        <authorList>
            <person name="Khomyakova M.A."/>
            <person name="Merkel A.Y."/>
            <person name="Novikov A."/>
            <person name="Bonch-Osmolovskaya E.A."/>
            <person name="Slobodkin A.I."/>
        </authorList>
    </citation>
    <scope>NUCLEOTIDE SEQUENCE [LARGE SCALE GENOMIC DNA]</scope>
    <source>
        <strain evidence="1 2">A05MB</strain>
    </source>
</reference>
<dbReference type="PANTHER" id="PTHR33677:SF5">
    <property type="entry name" value="TRANSCRIPTIONAL REPRESSOR FRMR"/>
    <property type="match status" value="1"/>
</dbReference>
<dbReference type="GO" id="GO:0003677">
    <property type="term" value="F:DNA binding"/>
    <property type="evidence" value="ECO:0007669"/>
    <property type="project" value="InterPro"/>
</dbReference>
<dbReference type="GO" id="GO:0045892">
    <property type="term" value="P:negative regulation of DNA-templated transcription"/>
    <property type="evidence" value="ECO:0007669"/>
    <property type="project" value="UniProtKB-ARBA"/>
</dbReference>
<dbReference type="AlphaFoldDB" id="A0A5D8QJE1"/>
<keyword evidence="2" id="KW-1185">Reference proteome</keyword>
<dbReference type="Proteomes" id="UP000322976">
    <property type="component" value="Unassembled WGS sequence"/>
</dbReference>
<evidence type="ECO:0000313" key="1">
    <source>
        <dbReference type="EMBL" id="TZE83613.1"/>
    </source>
</evidence>
<proteinExistence type="predicted"/>
<dbReference type="Pfam" id="PF02583">
    <property type="entry name" value="Trns_repr_metal"/>
    <property type="match status" value="1"/>
</dbReference>
<dbReference type="RefSeq" id="WP_149544232.1">
    <property type="nucleotide sequence ID" value="NZ_VTPS01000001.1"/>
</dbReference>
<accession>A0A5D8QJE1</accession>
<dbReference type="Gene3D" id="1.20.58.1000">
    <property type="entry name" value="Metal-sensitive repressor, helix protomer"/>
    <property type="match status" value="1"/>
</dbReference>
<protein>
    <submittedName>
        <fullName evidence="1">Metal-sensitive transcriptional regulator</fullName>
    </submittedName>
</protein>
<name>A0A5D8QJE1_9THEO</name>
<sequence length="89" mass="10132">MITEETKKDIINRLRTVQGHIGGIEKMIDEGKSCDDILLQIAAVKSSIEKIGYFLLQEHAVECIIKDDKDKVMIDDVKKLIDSVIKFTR</sequence>
<dbReference type="EMBL" id="VTPS01000001">
    <property type="protein sequence ID" value="TZE83613.1"/>
    <property type="molecule type" value="Genomic_DNA"/>
</dbReference>